<keyword evidence="2" id="KW-0812">Transmembrane</keyword>
<sequence length="233" mass="24882">MQIYGASGTDGGVFGCSVSASNRNYTGWWNAYGASNTYKPFQGSCAMQGLGWDDHTVQLVNSPYQPGKIWFTGLRYSTNKTEIPWETHSWDACCAGYTFPDGVATTVESKPTATGSSGSTLAGMSSGTALFVVCGLGAVVVLASLLVAMMCCKKRPAADDAGPKNALRKALDSDSDDSEESQPLHGKNRSLGRRRRHSDDESRTSGTSSSQSGSGSEDMGEKKRRRKRKRHGG</sequence>
<evidence type="ECO:0000313" key="4">
    <source>
        <dbReference type="Proteomes" id="UP000053890"/>
    </source>
</evidence>
<evidence type="ECO:0000256" key="1">
    <source>
        <dbReference type="SAM" id="MobiDB-lite"/>
    </source>
</evidence>
<keyword evidence="2" id="KW-1133">Transmembrane helix</keyword>
<feature type="compositionally biased region" description="Basic residues" evidence="1">
    <location>
        <begin position="222"/>
        <end position="233"/>
    </location>
</feature>
<evidence type="ECO:0000313" key="3">
    <source>
        <dbReference type="EMBL" id="KPV74156.1"/>
    </source>
</evidence>
<name>A0A194S415_RHOGW</name>
<gene>
    <name evidence="3" type="ORF">RHOBADRAFT_44641</name>
</gene>
<reference evidence="3 4" key="1">
    <citation type="journal article" date="2015" name="Front. Microbiol.">
        <title>Genome sequence of the plant growth promoting endophytic yeast Rhodotorula graminis WP1.</title>
        <authorList>
            <person name="Firrincieli A."/>
            <person name="Otillar R."/>
            <person name="Salamov A."/>
            <person name="Schmutz J."/>
            <person name="Khan Z."/>
            <person name="Redman R.S."/>
            <person name="Fleck N.D."/>
            <person name="Lindquist E."/>
            <person name="Grigoriev I.V."/>
            <person name="Doty S.L."/>
        </authorList>
    </citation>
    <scope>NUCLEOTIDE SEQUENCE [LARGE SCALE GENOMIC DNA]</scope>
    <source>
        <strain evidence="3 4">WP1</strain>
    </source>
</reference>
<dbReference type="Proteomes" id="UP000053890">
    <property type="component" value="Unassembled WGS sequence"/>
</dbReference>
<feature type="region of interest" description="Disordered" evidence="1">
    <location>
        <begin position="157"/>
        <end position="233"/>
    </location>
</feature>
<keyword evidence="2" id="KW-0472">Membrane</keyword>
<dbReference type="EMBL" id="KQ474080">
    <property type="protein sequence ID" value="KPV74156.1"/>
    <property type="molecule type" value="Genomic_DNA"/>
</dbReference>
<dbReference type="AlphaFoldDB" id="A0A194S415"/>
<dbReference type="OrthoDB" id="2529959at2759"/>
<dbReference type="RefSeq" id="XP_018270205.1">
    <property type="nucleotide sequence ID" value="XM_018414457.1"/>
</dbReference>
<dbReference type="GeneID" id="28974905"/>
<feature type="compositionally biased region" description="Basic residues" evidence="1">
    <location>
        <begin position="186"/>
        <end position="196"/>
    </location>
</feature>
<keyword evidence="4" id="KW-1185">Reference proteome</keyword>
<accession>A0A194S415</accession>
<protein>
    <submittedName>
        <fullName evidence="3">Uncharacterized protein</fullName>
    </submittedName>
</protein>
<organism evidence="3 4">
    <name type="scientific">Rhodotorula graminis (strain WP1)</name>
    <dbReference type="NCBI Taxonomy" id="578459"/>
    <lineage>
        <taxon>Eukaryota</taxon>
        <taxon>Fungi</taxon>
        <taxon>Dikarya</taxon>
        <taxon>Basidiomycota</taxon>
        <taxon>Pucciniomycotina</taxon>
        <taxon>Microbotryomycetes</taxon>
        <taxon>Sporidiobolales</taxon>
        <taxon>Sporidiobolaceae</taxon>
        <taxon>Rhodotorula</taxon>
    </lineage>
</organism>
<feature type="transmembrane region" description="Helical" evidence="2">
    <location>
        <begin position="129"/>
        <end position="148"/>
    </location>
</feature>
<evidence type="ECO:0000256" key="2">
    <source>
        <dbReference type="SAM" id="Phobius"/>
    </source>
</evidence>
<feature type="compositionally biased region" description="Low complexity" evidence="1">
    <location>
        <begin position="204"/>
        <end position="217"/>
    </location>
</feature>
<proteinExistence type="predicted"/>